<feature type="compositionally biased region" description="Polar residues" evidence="1">
    <location>
        <begin position="136"/>
        <end position="147"/>
    </location>
</feature>
<dbReference type="EMBL" id="VSSQ01025462">
    <property type="protein sequence ID" value="MPM73599.1"/>
    <property type="molecule type" value="Genomic_DNA"/>
</dbReference>
<keyword evidence="2" id="KW-0472">Membrane</keyword>
<evidence type="ECO:0000313" key="3">
    <source>
        <dbReference type="EMBL" id="MPM73599.1"/>
    </source>
</evidence>
<feature type="transmembrane region" description="Helical" evidence="2">
    <location>
        <begin position="71"/>
        <end position="94"/>
    </location>
</feature>
<comment type="caution">
    <text evidence="3">The sequence shown here is derived from an EMBL/GenBank/DDBJ whole genome shotgun (WGS) entry which is preliminary data.</text>
</comment>
<keyword evidence="2" id="KW-1133">Transmembrane helix</keyword>
<feature type="transmembrane region" description="Helical" evidence="2">
    <location>
        <begin position="32"/>
        <end position="51"/>
    </location>
</feature>
<keyword evidence="2" id="KW-0812">Transmembrane</keyword>
<gene>
    <name evidence="3" type="ORF">SDC9_120581</name>
</gene>
<evidence type="ECO:0008006" key="4">
    <source>
        <dbReference type="Google" id="ProtNLM"/>
    </source>
</evidence>
<organism evidence="3">
    <name type="scientific">bioreactor metagenome</name>
    <dbReference type="NCBI Taxonomy" id="1076179"/>
    <lineage>
        <taxon>unclassified sequences</taxon>
        <taxon>metagenomes</taxon>
        <taxon>ecological metagenomes</taxon>
    </lineage>
</organism>
<name>A0A645C7I0_9ZZZZ</name>
<evidence type="ECO:0000256" key="1">
    <source>
        <dbReference type="SAM" id="MobiDB-lite"/>
    </source>
</evidence>
<feature type="compositionally biased region" description="Basic residues" evidence="1">
    <location>
        <begin position="113"/>
        <end position="126"/>
    </location>
</feature>
<accession>A0A645C7I0</accession>
<proteinExistence type="predicted"/>
<sequence length="147" mass="16663">MADEREYNNTYTIPPNYTDSGKLMGGMLETRNTVEAGFLVLLVGYPELMWLPLSVTTKIVVMTVTLLPLGVFALMGLGGDSLLQYATHMVLYWMRRRKLHYKRIGYRYATNTTKKRPVKKTGRARKGPASGVRSGLHSTQGNQKRHR</sequence>
<protein>
    <recommendedName>
        <fullName evidence="4">PrgI family protein</fullName>
    </recommendedName>
</protein>
<feature type="region of interest" description="Disordered" evidence="1">
    <location>
        <begin position="112"/>
        <end position="147"/>
    </location>
</feature>
<evidence type="ECO:0000256" key="2">
    <source>
        <dbReference type="SAM" id="Phobius"/>
    </source>
</evidence>
<dbReference type="AlphaFoldDB" id="A0A645C7I0"/>
<reference evidence="3" key="1">
    <citation type="submission" date="2019-08" db="EMBL/GenBank/DDBJ databases">
        <authorList>
            <person name="Kucharzyk K."/>
            <person name="Murdoch R.W."/>
            <person name="Higgins S."/>
            <person name="Loffler F."/>
        </authorList>
    </citation>
    <scope>NUCLEOTIDE SEQUENCE</scope>
</reference>